<evidence type="ECO:0008006" key="3">
    <source>
        <dbReference type="Google" id="ProtNLM"/>
    </source>
</evidence>
<dbReference type="Proteomes" id="UP000005561">
    <property type="component" value="Unassembled WGS sequence"/>
</dbReference>
<evidence type="ECO:0000313" key="2">
    <source>
        <dbReference type="Proteomes" id="UP000005561"/>
    </source>
</evidence>
<dbReference type="eggNOG" id="ENOG5032XBM">
    <property type="taxonomic scope" value="Bacteria"/>
</dbReference>
<gene>
    <name evidence="1" type="ORF">BRYFOR_07540</name>
</gene>
<organism evidence="1 2">
    <name type="scientific">Marvinbryantia formatexigens DSM 14469</name>
    <dbReference type="NCBI Taxonomy" id="478749"/>
    <lineage>
        <taxon>Bacteria</taxon>
        <taxon>Bacillati</taxon>
        <taxon>Bacillota</taxon>
        <taxon>Clostridia</taxon>
        <taxon>Lachnospirales</taxon>
        <taxon>Lachnospiraceae</taxon>
        <taxon>Marvinbryantia</taxon>
    </lineage>
</organism>
<dbReference type="RefSeq" id="WP_006862324.1">
    <property type="nucleotide sequence ID" value="NZ_ACCL02000011.1"/>
</dbReference>
<evidence type="ECO:0000313" key="1">
    <source>
        <dbReference type="EMBL" id="EET60344.1"/>
    </source>
</evidence>
<reference evidence="1" key="1">
    <citation type="submission" date="2009-07" db="EMBL/GenBank/DDBJ databases">
        <authorList>
            <person name="Weinstock G."/>
            <person name="Sodergren E."/>
            <person name="Clifton S."/>
            <person name="Fulton L."/>
            <person name="Fulton B."/>
            <person name="Courtney L."/>
            <person name="Fronick C."/>
            <person name="Harrison M."/>
            <person name="Strong C."/>
            <person name="Farmer C."/>
            <person name="Delahaunty K."/>
            <person name="Markovic C."/>
            <person name="Hall O."/>
            <person name="Minx P."/>
            <person name="Tomlinson C."/>
            <person name="Mitreva M."/>
            <person name="Nelson J."/>
            <person name="Hou S."/>
            <person name="Wollam A."/>
            <person name="Pepin K.H."/>
            <person name="Johnson M."/>
            <person name="Bhonagiri V."/>
            <person name="Nash W.E."/>
            <person name="Warren W."/>
            <person name="Chinwalla A."/>
            <person name="Mardis E.R."/>
            <person name="Wilson R.K."/>
        </authorList>
    </citation>
    <scope>NUCLEOTIDE SEQUENCE [LARGE SCALE GENOMIC DNA]</scope>
    <source>
        <strain evidence="1">DSM 14469</strain>
    </source>
</reference>
<name>C6LFY0_9FIRM</name>
<protein>
    <recommendedName>
        <fullName evidence="3">Phage head-tail adaptor</fullName>
    </recommendedName>
</protein>
<accession>C6LFY0</accession>
<dbReference type="EMBL" id="ACCL02000011">
    <property type="protein sequence ID" value="EET60344.1"/>
    <property type="molecule type" value="Genomic_DNA"/>
</dbReference>
<proteinExistence type="predicted"/>
<keyword evidence="2" id="KW-1185">Reference proteome</keyword>
<sequence>MTFKEIIRADIDNVFINPDEFAAGHTVNGKKMPIIIDNNELIERAKSIKSNMDGIYVKTTLIYVKAKDFGALPQVGGALNLDGKIFKVTDASNEDGLYSIHLEANRS</sequence>
<dbReference type="STRING" id="168384.SAMN05660368_03640"/>
<comment type="caution">
    <text evidence="1">The sequence shown here is derived from an EMBL/GenBank/DDBJ whole genome shotgun (WGS) entry which is preliminary data.</text>
</comment>
<dbReference type="AlphaFoldDB" id="C6LFY0"/>